<proteinExistence type="predicted"/>
<evidence type="ECO:0000313" key="2">
    <source>
        <dbReference type="Proteomes" id="UP000230731"/>
    </source>
</evidence>
<dbReference type="AlphaFoldDB" id="A0A2M6WZB4"/>
<dbReference type="Proteomes" id="UP000230731">
    <property type="component" value="Unassembled WGS sequence"/>
</dbReference>
<dbReference type="EMBL" id="PEZP01000031">
    <property type="protein sequence ID" value="PIT98116.1"/>
    <property type="molecule type" value="Genomic_DNA"/>
</dbReference>
<protein>
    <recommendedName>
        <fullName evidence="3">Glycosyl transferase family 1 domain-containing protein</fullName>
    </recommendedName>
</protein>
<accession>A0A2M6WZB4</accession>
<reference evidence="2" key="1">
    <citation type="submission" date="2017-09" db="EMBL/GenBank/DDBJ databases">
        <title>Depth-based differentiation of microbial function through sediment-hosted aquifers and enrichment of novel symbionts in the deep terrestrial subsurface.</title>
        <authorList>
            <person name="Probst A.J."/>
            <person name="Ladd B."/>
            <person name="Jarett J.K."/>
            <person name="Geller-Mcgrath D.E."/>
            <person name="Sieber C.M.K."/>
            <person name="Emerson J.B."/>
            <person name="Anantharaman K."/>
            <person name="Thomas B.C."/>
            <person name="Malmstrom R."/>
            <person name="Stieglmeier M."/>
            <person name="Klingl A."/>
            <person name="Woyke T."/>
            <person name="Ryan C.M."/>
            <person name="Banfield J.F."/>
        </authorList>
    </citation>
    <scope>NUCLEOTIDE SEQUENCE [LARGE SCALE GENOMIC DNA]</scope>
</reference>
<dbReference type="SUPFAM" id="SSF53756">
    <property type="entry name" value="UDP-Glycosyltransferase/glycogen phosphorylase"/>
    <property type="match status" value="1"/>
</dbReference>
<dbReference type="Gene3D" id="3.40.50.2000">
    <property type="entry name" value="Glycogen Phosphorylase B"/>
    <property type="match status" value="1"/>
</dbReference>
<evidence type="ECO:0000313" key="1">
    <source>
        <dbReference type="EMBL" id="PIT98116.1"/>
    </source>
</evidence>
<organism evidence="1 2">
    <name type="scientific">Candidatus Andersenbacteria bacterium CG10_big_fil_rev_8_21_14_0_10_54_11</name>
    <dbReference type="NCBI Taxonomy" id="1974485"/>
    <lineage>
        <taxon>Bacteria</taxon>
        <taxon>Candidatus Anderseniibacteriota</taxon>
    </lineage>
</organism>
<evidence type="ECO:0008006" key="3">
    <source>
        <dbReference type="Google" id="ProtNLM"/>
    </source>
</evidence>
<comment type="caution">
    <text evidence="1">The sequence shown here is derived from an EMBL/GenBank/DDBJ whole genome shotgun (WGS) entry which is preliminary data.</text>
</comment>
<gene>
    <name evidence="1" type="ORF">COT71_02540</name>
</gene>
<name>A0A2M6WZB4_9BACT</name>
<sequence>MKRPAAYLKLHNHLALKLAKKKLVTVRMHGATSAARVLVYYKSDPFTRGYLHDHRHTNIWEVRTMVGILNRLGFTVDVLDRTGAAAFVAKHPYQVFIGLGSDDSGQHFPRIAQQLPKAVRIMYATCMEPASRNAAVLDRYQSFNARHGRMLPPRRLVRHLDADAVRRYADFIFYIGNDNTRATYNRYEKPTLRIFPSTTPKLRLTARSLDPARKNRFLFFSGTGNILKGLDLALEAFAQLPQYTLYICTQIEPDFAHFYKQLLHRTPNIRTEGIVSPLGRRFQQLTEQCGYALLPSAAEGTTTSVATCMRRGLVPVVTPNSGLDIRPFGQEIAAGTVAGVVDACRAAAGRSDEAFRTAVRQTYRASFAYTQESFVASFTDALLQVCEQKRLLMTPPHAITL</sequence>